<dbReference type="PROSITE" id="PS50885">
    <property type="entry name" value="HAMP"/>
    <property type="match status" value="1"/>
</dbReference>
<evidence type="ECO:0000313" key="18">
    <source>
        <dbReference type="Proteomes" id="UP000680279"/>
    </source>
</evidence>
<keyword evidence="6" id="KW-0808">Transferase</keyword>
<keyword evidence="4" id="KW-1003">Cell membrane</keyword>
<dbReference type="Gene3D" id="6.10.340.10">
    <property type="match status" value="1"/>
</dbReference>
<feature type="domain" description="HAMP" evidence="16">
    <location>
        <begin position="88"/>
        <end position="140"/>
    </location>
</feature>
<dbReference type="SMART" id="SM00387">
    <property type="entry name" value="HATPase_c"/>
    <property type="match status" value="1"/>
</dbReference>
<evidence type="ECO:0000256" key="14">
    <source>
        <dbReference type="SAM" id="Phobius"/>
    </source>
</evidence>
<evidence type="ECO:0000313" key="17">
    <source>
        <dbReference type="EMBL" id="GIN21623.1"/>
    </source>
</evidence>
<protein>
    <recommendedName>
        <fullName evidence="3">histidine kinase</fullName>
        <ecNumber evidence="3">2.7.13.3</ecNumber>
    </recommendedName>
</protein>
<evidence type="ECO:0000259" key="15">
    <source>
        <dbReference type="PROSITE" id="PS50109"/>
    </source>
</evidence>
<dbReference type="Proteomes" id="UP000680279">
    <property type="component" value="Unassembled WGS sequence"/>
</dbReference>
<dbReference type="EC" id="2.7.13.3" evidence="3"/>
<evidence type="ECO:0000256" key="11">
    <source>
        <dbReference type="ARBA" id="ARBA00022989"/>
    </source>
</evidence>
<dbReference type="SUPFAM" id="SSF55874">
    <property type="entry name" value="ATPase domain of HSP90 chaperone/DNA topoisomerase II/histidine kinase"/>
    <property type="match status" value="1"/>
</dbReference>
<comment type="subcellular location">
    <subcellularLocation>
        <location evidence="2">Cell membrane</location>
        <topology evidence="2">Multi-pass membrane protein</topology>
    </subcellularLocation>
</comment>
<evidence type="ECO:0000256" key="4">
    <source>
        <dbReference type="ARBA" id="ARBA00022475"/>
    </source>
</evidence>
<comment type="catalytic activity">
    <reaction evidence="1">
        <text>ATP + protein L-histidine = ADP + protein N-phospho-L-histidine.</text>
        <dbReference type="EC" id="2.7.13.3"/>
    </reaction>
</comment>
<evidence type="ECO:0000259" key="16">
    <source>
        <dbReference type="PROSITE" id="PS50885"/>
    </source>
</evidence>
<dbReference type="PANTHER" id="PTHR45528:SF1">
    <property type="entry name" value="SENSOR HISTIDINE KINASE CPXA"/>
    <property type="match status" value="1"/>
</dbReference>
<gene>
    <name evidence="17" type="ORF">J1TS3_27570</name>
</gene>
<keyword evidence="5" id="KW-0597">Phosphoprotein</keyword>
<dbReference type="InterPro" id="IPR004358">
    <property type="entry name" value="Sig_transdc_His_kin-like_C"/>
</dbReference>
<evidence type="ECO:0000256" key="9">
    <source>
        <dbReference type="ARBA" id="ARBA00022777"/>
    </source>
</evidence>
<keyword evidence="9" id="KW-0418">Kinase</keyword>
<dbReference type="PANTHER" id="PTHR45528">
    <property type="entry name" value="SENSOR HISTIDINE KINASE CPXA"/>
    <property type="match status" value="1"/>
</dbReference>
<sequence>MPFVLIDLERNVLWKSGDIIEQTVIETAFPSALKNGSQQIGMLYVMTPTQQQIYVVKNTWGQYMYGIIALAAMIGLFFAIILILFLSRTLTKPINIITEKIRKYEKGDSTINFQMKRNDEFKKIGDALESMKQNIQNAEIARKSLVSDVAHELKTPLMIIQGEIELLHIQQKTITNEKYQSIFNEVQRLTAVINDLLYLSKFDAHQVEITKEEVEVNDVFEQLMQKTQFLFKKHNAEIIFNKNDVKTIWADQDKIIQVLINLVTNALTHGQTTSKVIIETTNNQDETIISVTDNGVGLASEDIQFIFERFYRGDESRSRKTGGTGIGLSIVKAYIELHKGKIEVESQLGKGTSFMIYLPNS</sequence>
<dbReference type="CDD" id="cd00075">
    <property type="entry name" value="HATPase"/>
    <property type="match status" value="1"/>
</dbReference>
<evidence type="ECO:0000256" key="10">
    <source>
        <dbReference type="ARBA" id="ARBA00022840"/>
    </source>
</evidence>
<keyword evidence="11 14" id="KW-1133">Transmembrane helix</keyword>
<evidence type="ECO:0000256" key="1">
    <source>
        <dbReference type="ARBA" id="ARBA00000085"/>
    </source>
</evidence>
<feature type="transmembrane region" description="Helical" evidence="14">
    <location>
        <begin position="63"/>
        <end position="86"/>
    </location>
</feature>
<keyword evidence="10" id="KW-0067">ATP-binding</keyword>
<dbReference type="PRINTS" id="PR00344">
    <property type="entry name" value="BCTRLSENSOR"/>
</dbReference>
<dbReference type="EMBL" id="BOQT01000010">
    <property type="protein sequence ID" value="GIN21623.1"/>
    <property type="molecule type" value="Genomic_DNA"/>
</dbReference>
<dbReference type="SMART" id="SM00304">
    <property type="entry name" value="HAMP"/>
    <property type="match status" value="1"/>
</dbReference>
<reference evidence="17 18" key="1">
    <citation type="submission" date="2021-03" db="EMBL/GenBank/DDBJ databases">
        <title>Antimicrobial resistance genes in bacteria isolated from Japanese honey, and their potential for conferring macrolide and lincosamide resistance in the American foulbrood pathogen Paenibacillus larvae.</title>
        <authorList>
            <person name="Okamoto M."/>
            <person name="Kumagai M."/>
            <person name="Kanamori H."/>
            <person name="Takamatsu D."/>
        </authorList>
    </citation>
    <scope>NUCLEOTIDE SEQUENCE [LARGE SCALE GENOMIC DNA]</scope>
    <source>
        <strain evidence="17 18">J1TS3</strain>
    </source>
</reference>
<dbReference type="Pfam" id="PF00512">
    <property type="entry name" value="HisKA"/>
    <property type="match status" value="1"/>
</dbReference>
<proteinExistence type="predicted"/>
<evidence type="ECO:0000256" key="6">
    <source>
        <dbReference type="ARBA" id="ARBA00022679"/>
    </source>
</evidence>
<dbReference type="InterPro" id="IPR005467">
    <property type="entry name" value="His_kinase_dom"/>
</dbReference>
<keyword evidence="12" id="KW-0902">Two-component regulatory system</keyword>
<keyword evidence="18" id="KW-1185">Reference proteome</keyword>
<dbReference type="InterPro" id="IPR036890">
    <property type="entry name" value="HATPase_C_sf"/>
</dbReference>
<evidence type="ECO:0000256" key="7">
    <source>
        <dbReference type="ARBA" id="ARBA00022692"/>
    </source>
</evidence>
<dbReference type="Gene3D" id="3.30.565.10">
    <property type="entry name" value="Histidine kinase-like ATPase, C-terminal domain"/>
    <property type="match status" value="1"/>
</dbReference>
<keyword evidence="13 14" id="KW-0472">Membrane</keyword>
<accession>A0ABQ4K7A8</accession>
<keyword evidence="8" id="KW-0547">Nucleotide-binding</keyword>
<evidence type="ECO:0000256" key="12">
    <source>
        <dbReference type="ARBA" id="ARBA00023012"/>
    </source>
</evidence>
<dbReference type="InterPro" id="IPR036097">
    <property type="entry name" value="HisK_dim/P_sf"/>
</dbReference>
<dbReference type="SUPFAM" id="SSF47384">
    <property type="entry name" value="Homodimeric domain of signal transducing histidine kinase"/>
    <property type="match status" value="1"/>
</dbReference>
<keyword evidence="7 14" id="KW-0812">Transmembrane</keyword>
<organism evidence="17 18">
    <name type="scientific">Siminovitchia fordii</name>
    <dbReference type="NCBI Taxonomy" id="254759"/>
    <lineage>
        <taxon>Bacteria</taxon>
        <taxon>Bacillati</taxon>
        <taxon>Bacillota</taxon>
        <taxon>Bacilli</taxon>
        <taxon>Bacillales</taxon>
        <taxon>Bacillaceae</taxon>
        <taxon>Siminovitchia</taxon>
    </lineage>
</organism>
<dbReference type="InterPro" id="IPR003594">
    <property type="entry name" value="HATPase_dom"/>
</dbReference>
<dbReference type="Pfam" id="PF02518">
    <property type="entry name" value="HATPase_c"/>
    <property type="match status" value="1"/>
</dbReference>
<dbReference type="SUPFAM" id="SSF158472">
    <property type="entry name" value="HAMP domain-like"/>
    <property type="match status" value="1"/>
</dbReference>
<evidence type="ECO:0000256" key="8">
    <source>
        <dbReference type="ARBA" id="ARBA00022741"/>
    </source>
</evidence>
<dbReference type="InterPro" id="IPR003661">
    <property type="entry name" value="HisK_dim/P_dom"/>
</dbReference>
<dbReference type="SMART" id="SM00388">
    <property type="entry name" value="HisKA"/>
    <property type="match status" value="1"/>
</dbReference>
<feature type="domain" description="Histidine kinase" evidence="15">
    <location>
        <begin position="148"/>
        <end position="361"/>
    </location>
</feature>
<dbReference type="InterPro" id="IPR003660">
    <property type="entry name" value="HAMP_dom"/>
</dbReference>
<dbReference type="InterPro" id="IPR050398">
    <property type="entry name" value="HssS/ArlS-like"/>
</dbReference>
<evidence type="ECO:0000256" key="5">
    <source>
        <dbReference type="ARBA" id="ARBA00022553"/>
    </source>
</evidence>
<dbReference type="CDD" id="cd00082">
    <property type="entry name" value="HisKA"/>
    <property type="match status" value="1"/>
</dbReference>
<dbReference type="Gene3D" id="1.10.287.130">
    <property type="match status" value="1"/>
</dbReference>
<evidence type="ECO:0000256" key="13">
    <source>
        <dbReference type="ARBA" id="ARBA00023136"/>
    </source>
</evidence>
<dbReference type="PROSITE" id="PS50109">
    <property type="entry name" value="HIS_KIN"/>
    <property type="match status" value="1"/>
</dbReference>
<name>A0ABQ4K7A8_9BACI</name>
<dbReference type="CDD" id="cd06225">
    <property type="entry name" value="HAMP"/>
    <property type="match status" value="1"/>
</dbReference>
<evidence type="ECO:0000256" key="3">
    <source>
        <dbReference type="ARBA" id="ARBA00012438"/>
    </source>
</evidence>
<evidence type="ECO:0000256" key="2">
    <source>
        <dbReference type="ARBA" id="ARBA00004651"/>
    </source>
</evidence>
<dbReference type="Pfam" id="PF00672">
    <property type="entry name" value="HAMP"/>
    <property type="match status" value="1"/>
</dbReference>
<comment type="caution">
    <text evidence="17">The sequence shown here is derived from an EMBL/GenBank/DDBJ whole genome shotgun (WGS) entry which is preliminary data.</text>
</comment>